<dbReference type="OrthoDB" id="4506360at2759"/>
<reference evidence="3" key="1">
    <citation type="journal article" date="2017" name="Genome Biol.">
        <title>Comparative genomics reveals high biological diversity and specific adaptations in the industrially and medically important fungal genus Aspergillus.</title>
        <authorList>
            <person name="de Vries R.P."/>
            <person name="Riley R."/>
            <person name="Wiebenga A."/>
            <person name="Aguilar-Osorio G."/>
            <person name="Amillis S."/>
            <person name="Uchima C.A."/>
            <person name="Anderluh G."/>
            <person name="Asadollahi M."/>
            <person name="Askin M."/>
            <person name="Barry K."/>
            <person name="Battaglia E."/>
            <person name="Bayram O."/>
            <person name="Benocci T."/>
            <person name="Braus-Stromeyer S.A."/>
            <person name="Caldana C."/>
            <person name="Canovas D."/>
            <person name="Cerqueira G.C."/>
            <person name="Chen F."/>
            <person name="Chen W."/>
            <person name="Choi C."/>
            <person name="Clum A."/>
            <person name="Dos Santos R.A."/>
            <person name="Damasio A.R."/>
            <person name="Diallinas G."/>
            <person name="Emri T."/>
            <person name="Fekete E."/>
            <person name="Flipphi M."/>
            <person name="Freyberg S."/>
            <person name="Gallo A."/>
            <person name="Gournas C."/>
            <person name="Habgood R."/>
            <person name="Hainaut M."/>
            <person name="Harispe M.L."/>
            <person name="Henrissat B."/>
            <person name="Hilden K.S."/>
            <person name="Hope R."/>
            <person name="Hossain A."/>
            <person name="Karabika E."/>
            <person name="Karaffa L."/>
            <person name="Karanyi Z."/>
            <person name="Krasevec N."/>
            <person name="Kuo A."/>
            <person name="Kusch H."/>
            <person name="LaButti K."/>
            <person name="Lagendijk E.L."/>
            <person name="Lapidus A."/>
            <person name="Levasseur A."/>
            <person name="Lindquist E."/>
            <person name="Lipzen A."/>
            <person name="Logrieco A.F."/>
            <person name="MacCabe A."/>
            <person name="Maekelae M.R."/>
            <person name="Malavazi I."/>
            <person name="Melin P."/>
            <person name="Meyer V."/>
            <person name="Mielnichuk N."/>
            <person name="Miskei M."/>
            <person name="Molnar A.P."/>
            <person name="Mule G."/>
            <person name="Ngan C.Y."/>
            <person name="Orejas M."/>
            <person name="Orosz E."/>
            <person name="Ouedraogo J.P."/>
            <person name="Overkamp K.M."/>
            <person name="Park H.-S."/>
            <person name="Perrone G."/>
            <person name="Piumi F."/>
            <person name="Punt P.J."/>
            <person name="Ram A.F."/>
            <person name="Ramon A."/>
            <person name="Rauscher S."/>
            <person name="Record E."/>
            <person name="Riano-Pachon D.M."/>
            <person name="Robert V."/>
            <person name="Roehrig J."/>
            <person name="Ruller R."/>
            <person name="Salamov A."/>
            <person name="Salih N.S."/>
            <person name="Samson R.A."/>
            <person name="Sandor E."/>
            <person name="Sanguinetti M."/>
            <person name="Schuetze T."/>
            <person name="Sepcic K."/>
            <person name="Shelest E."/>
            <person name="Sherlock G."/>
            <person name="Sophianopoulou V."/>
            <person name="Squina F.M."/>
            <person name="Sun H."/>
            <person name="Susca A."/>
            <person name="Todd R.B."/>
            <person name="Tsang A."/>
            <person name="Unkles S.E."/>
            <person name="van de Wiele N."/>
            <person name="van Rossen-Uffink D."/>
            <person name="Oliveira J.V."/>
            <person name="Vesth T.C."/>
            <person name="Visser J."/>
            <person name="Yu J.-H."/>
            <person name="Zhou M."/>
            <person name="Andersen M.R."/>
            <person name="Archer D.B."/>
            <person name="Baker S.E."/>
            <person name="Benoit I."/>
            <person name="Brakhage A.A."/>
            <person name="Braus G.H."/>
            <person name="Fischer R."/>
            <person name="Frisvad J.C."/>
            <person name="Goldman G.H."/>
            <person name="Houbraken J."/>
            <person name="Oakley B."/>
            <person name="Pocsi I."/>
            <person name="Scazzocchio C."/>
            <person name="Seiboth B."/>
            <person name="vanKuyk P.A."/>
            <person name="Wortman J."/>
            <person name="Dyer P.S."/>
            <person name="Grigoriev I.V."/>
        </authorList>
    </citation>
    <scope>NUCLEOTIDE SEQUENCE [LARGE SCALE GENOMIC DNA]</scope>
    <source>
        <strain evidence="3">CBS 506.65</strain>
    </source>
</reference>
<dbReference type="EMBL" id="KV878339">
    <property type="protein sequence ID" value="OJJ48754.1"/>
    <property type="molecule type" value="Genomic_DNA"/>
</dbReference>
<dbReference type="AlphaFoldDB" id="A0A1L9SNX1"/>
<dbReference type="RefSeq" id="XP_022583264.1">
    <property type="nucleotide sequence ID" value="XM_022725415.1"/>
</dbReference>
<feature type="compositionally biased region" description="Low complexity" evidence="1">
    <location>
        <begin position="68"/>
        <end position="93"/>
    </location>
</feature>
<evidence type="ECO:0000256" key="1">
    <source>
        <dbReference type="SAM" id="MobiDB-lite"/>
    </source>
</evidence>
<dbReference type="Proteomes" id="UP000184188">
    <property type="component" value="Unassembled WGS sequence"/>
</dbReference>
<dbReference type="VEuPathDB" id="FungiDB:ASPZODRAFT_14878"/>
<evidence type="ECO:0000313" key="3">
    <source>
        <dbReference type="Proteomes" id="UP000184188"/>
    </source>
</evidence>
<sequence>MSALNPLPMLQLDPEHTSCIGGRTVMTCRIDSICGTCAGRGFNIYICSHCHPAAAAAAVAARTAASSVLSTPASSMPSSPASLSRSSSTSISPYHNSRPAGPFRRIENGDGPGGGRIETRPRNQ</sequence>
<proteinExistence type="predicted"/>
<evidence type="ECO:0000313" key="2">
    <source>
        <dbReference type="EMBL" id="OJJ48754.1"/>
    </source>
</evidence>
<keyword evidence="3" id="KW-1185">Reference proteome</keyword>
<dbReference type="GeneID" id="34611880"/>
<gene>
    <name evidence="2" type="ORF">ASPZODRAFT_14878</name>
</gene>
<name>A0A1L9SNX1_9EURO</name>
<feature type="region of interest" description="Disordered" evidence="1">
    <location>
        <begin position="68"/>
        <end position="124"/>
    </location>
</feature>
<accession>A0A1L9SNX1</accession>
<protein>
    <submittedName>
        <fullName evidence="2">Uncharacterized protein</fullName>
    </submittedName>
</protein>
<organism evidence="2 3">
    <name type="scientific">Penicilliopsis zonata CBS 506.65</name>
    <dbReference type="NCBI Taxonomy" id="1073090"/>
    <lineage>
        <taxon>Eukaryota</taxon>
        <taxon>Fungi</taxon>
        <taxon>Dikarya</taxon>
        <taxon>Ascomycota</taxon>
        <taxon>Pezizomycotina</taxon>
        <taxon>Eurotiomycetes</taxon>
        <taxon>Eurotiomycetidae</taxon>
        <taxon>Eurotiales</taxon>
        <taxon>Aspergillaceae</taxon>
        <taxon>Penicilliopsis</taxon>
    </lineage>
</organism>